<proteinExistence type="predicted"/>
<evidence type="ECO:0000313" key="1">
    <source>
        <dbReference type="EMBL" id="TPX45644.1"/>
    </source>
</evidence>
<name>A0A507D2J6_9FUNG</name>
<comment type="caution">
    <text evidence="1">The sequence shown here is derived from an EMBL/GenBank/DDBJ whole genome shotgun (WGS) entry which is preliminary data.</text>
</comment>
<dbReference type="Proteomes" id="UP000317494">
    <property type="component" value="Unassembled WGS sequence"/>
</dbReference>
<dbReference type="AlphaFoldDB" id="A0A507D2J6"/>
<organism evidence="1 2">
    <name type="scientific">Synchytrium endobioticum</name>
    <dbReference type="NCBI Taxonomy" id="286115"/>
    <lineage>
        <taxon>Eukaryota</taxon>
        <taxon>Fungi</taxon>
        <taxon>Fungi incertae sedis</taxon>
        <taxon>Chytridiomycota</taxon>
        <taxon>Chytridiomycota incertae sedis</taxon>
        <taxon>Chytridiomycetes</taxon>
        <taxon>Synchytriales</taxon>
        <taxon>Synchytriaceae</taxon>
        <taxon>Synchytrium</taxon>
    </lineage>
</organism>
<dbReference type="PROSITE" id="PS51257">
    <property type="entry name" value="PROKAR_LIPOPROTEIN"/>
    <property type="match status" value="1"/>
</dbReference>
<keyword evidence="2" id="KW-1185">Reference proteome</keyword>
<evidence type="ECO:0000313" key="2">
    <source>
        <dbReference type="Proteomes" id="UP000317494"/>
    </source>
</evidence>
<protein>
    <submittedName>
        <fullName evidence="1">Uncharacterized protein</fullName>
    </submittedName>
</protein>
<sequence length="112" mass="12574">MRRRYLFLRIAGPEARGRIAAFSLSFQSCQHITNRGGIRSNKNPLKLNLSSTHGVVLQAKLLSPLLNGCLFIPHELLHELGDCGFEAIKGFELVLELEFEIHDRGRCKGLCD</sequence>
<reference evidence="1 2" key="1">
    <citation type="journal article" date="2019" name="Sci. Rep.">
        <title>Comparative genomics of chytrid fungi reveal insights into the obligate biotrophic and pathogenic lifestyle of Synchytrium endobioticum.</title>
        <authorList>
            <person name="van de Vossenberg B.T.L.H."/>
            <person name="Warris S."/>
            <person name="Nguyen H.D.T."/>
            <person name="van Gent-Pelzer M.P.E."/>
            <person name="Joly D.L."/>
            <person name="van de Geest H.C."/>
            <person name="Bonants P.J.M."/>
            <person name="Smith D.S."/>
            <person name="Levesque C.A."/>
            <person name="van der Lee T.A.J."/>
        </authorList>
    </citation>
    <scope>NUCLEOTIDE SEQUENCE [LARGE SCALE GENOMIC DNA]</scope>
    <source>
        <strain evidence="1 2">MB42</strain>
    </source>
</reference>
<gene>
    <name evidence="1" type="ORF">SeMB42_g03931</name>
</gene>
<dbReference type="VEuPathDB" id="FungiDB:SeMB42_g03931"/>
<dbReference type="EMBL" id="QEAN01000149">
    <property type="protein sequence ID" value="TPX45644.1"/>
    <property type="molecule type" value="Genomic_DNA"/>
</dbReference>
<accession>A0A507D2J6</accession>